<evidence type="ECO:0000256" key="3">
    <source>
        <dbReference type="SAM" id="MobiDB-lite"/>
    </source>
</evidence>
<proteinExistence type="predicted"/>
<evidence type="ECO:0000256" key="1">
    <source>
        <dbReference type="ARBA" id="ARBA00022741"/>
    </source>
</evidence>
<protein>
    <submittedName>
        <fullName evidence="5">Polysaccharide biosynthesis tyrosine autokinase</fullName>
    </submittedName>
</protein>
<dbReference type="CDD" id="cd05387">
    <property type="entry name" value="BY-kinase"/>
    <property type="match status" value="1"/>
</dbReference>
<gene>
    <name evidence="5" type="ORF">GCM10009798_01050</name>
</gene>
<evidence type="ECO:0000313" key="6">
    <source>
        <dbReference type="Proteomes" id="UP001500571"/>
    </source>
</evidence>
<keyword evidence="2" id="KW-0067">ATP-binding</keyword>
<keyword evidence="4" id="KW-0472">Membrane</keyword>
<dbReference type="NCBIfam" id="TIGR01007">
    <property type="entry name" value="eps_fam"/>
    <property type="match status" value="1"/>
</dbReference>
<dbReference type="EMBL" id="BAAAPB010000001">
    <property type="protein sequence ID" value="GAA1945866.1"/>
    <property type="molecule type" value="Genomic_DNA"/>
</dbReference>
<dbReference type="SUPFAM" id="SSF52540">
    <property type="entry name" value="P-loop containing nucleoside triphosphate hydrolases"/>
    <property type="match status" value="1"/>
</dbReference>
<dbReference type="PANTHER" id="PTHR32309">
    <property type="entry name" value="TYROSINE-PROTEIN KINASE"/>
    <property type="match status" value="1"/>
</dbReference>
<feature type="transmembrane region" description="Helical" evidence="4">
    <location>
        <begin position="12"/>
        <end position="33"/>
    </location>
</feature>
<evidence type="ECO:0000256" key="4">
    <source>
        <dbReference type="SAM" id="Phobius"/>
    </source>
</evidence>
<comment type="caution">
    <text evidence="5">The sequence shown here is derived from an EMBL/GenBank/DDBJ whole genome shotgun (WGS) entry which is preliminary data.</text>
</comment>
<evidence type="ECO:0000313" key="5">
    <source>
        <dbReference type="EMBL" id="GAA1945866.1"/>
    </source>
</evidence>
<organism evidence="5 6">
    <name type="scientific">Nocardioides panacihumi</name>
    <dbReference type="NCBI Taxonomy" id="400774"/>
    <lineage>
        <taxon>Bacteria</taxon>
        <taxon>Bacillati</taxon>
        <taxon>Actinomycetota</taxon>
        <taxon>Actinomycetes</taxon>
        <taxon>Propionibacteriales</taxon>
        <taxon>Nocardioidaceae</taxon>
        <taxon>Nocardioides</taxon>
    </lineage>
</organism>
<dbReference type="Gene3D" id="3.40.50.300">
    <property type="entry name" value="P-loop containing nucleotide triphosphate hydrolases"/>
    <property type="match status" value="1"/>
</dbReference>
<dbReference type="RefSeq" id="WP_344041298.1">
    <property type="nucleotide sequence ID" value="NZ_BAAAPB010000001.1"/>
</dbReference>
<keyword evidence="1" id="KW-0547">Nucleotide-binding</keyword>
<keyword evidence="4" id="KW-0812">Transmembrane</keyword>
<dbReference type="PANTHER" id="PTHR32309:SF31">
    <property type="entry name" value="CAPSULAR EXOPOLYSACCHARIDE FAMILY"/>
    <property type="match status" value="1"/>
</dbReference>
<name>A0ABN2Q7D5_9ACTN</name>
<accession>A0ABN2Q7D5</accession>
<keyword evidence="4" id="KW-1133">Transmembrane helix</keyword>
<dbReference type="Proteomes" id="UP001500571">
    <property type="component" value="Unassembled WGS sequence"/>
</dbReference>
<dbReference type="Pfam" id="PF10609">
    <property type="entry name" value="ParA"/>
    <property type="match status" value="1"/>
</dbReference>
<keyword evidence="6" id="KW-1185">Reference proteome</keyword>
<feature type="compositionally biased region" description="Basic and acidic residues" evidence="3">
    <location>
        <begin position="460"/>
        <end position="469"/>
    </location>
</feature>
<dbReference type="InterPro" id="IPR005702">
    <property type="entry name" value="Wzc-like_C"/>
</dbReference>
<evidence type="ECO:0000256" key="2">
    <source>
        <dbReference type="ARBA" id="ARBA00022840"/>
    </source>
</evidence>
<dbReference type="InterPro" id="IPR050445">
    <property type="entry name" value="Bact_polysacc_biosynth/exp"/>
</dbReference>
<dbReference type="InterPro" id="IPR027417">
    <property type="entry name" value="P-loop_NTPase"/>
</dbReference>
<dbReference type="InterPro" id="IPR033756">
    <property type="entry name" value="YlxH/NBP35"/>
</dbReference>
<reference evidence="5 6" key="1">
    <citation type="journal article" date="2019" name="Int. J. Syst. Evol. Microbiol.">
        <title>The Global Catalogue of Microorganisms (GCM) 10K type strain sequencing project: providing services to taxonomists for standard genome sequencing and annotation.</title>
        <authorList>
            <consortium name="The Broad Institute Genomics Platform"/>
            <consortium name="The Broad Institute Genome Sequencing Center for Infectious Disease"/>
            <person name="Wu L."/>
            <person name="Ma J."/>
        </authorList>
    </citation>
    <scope>NUCLEOTIDE SEQUENCE [LARGE SCALE GENOMIC DNA]</scope>
    <source>
        <strain evidence="5 6">JCM 15309</strain>
    </source>
</reference>
<sequence>MELQDYWRAVRNHWVGVLVIVLVTLLVAGAYTVTRPKVYGANASGFVGTGAAVNGALGQLNDQLAKSRATSYVDVAKSRATAQAVIDDLGLHTSPSALVGSVDVSQPTDTVLVKITARAGSPREAQQLADAWVAALAERVQAIESPKSAPADGTPRIVPVEAAALPSSPVSPRPERNGALALVLGCLLGLAYAVLRSNLDRRLRSAEDVRKRLNVPVVASIPVAEVLRHEVGELAPIAVNEAPGAGAGFAAAEAFRKLRTNLMFMDVDNPPRALVITSPRPADGKSTVAANIAAAIASSGQQVILIDADLRRPTVAESFGVDGSVGLTNVLSGQVTADDVLQTPDGYTSMRVMAAGITPPNPSELLGSQAMRALIETLGRDAIVILDAPPMLPVTDAALLSTSADGVLLVIASGRTLDTEVATCLDSLRAVNGRVLGIVLNRVQPRHTPGGYYGYYGYDGSERSARSDRSAAQSRPTKQRA</sequence>
<feature type="region of interest" description="Disordered" evidence="3">
    <location>
        <begin position="460"/>
        <end position="481"/>
    </location>
</feature>